<protein>
    <submittedName>
        <fullName evidence="10">Related to ERJ5 - Type I membrane protein preserves the folding capacity of the endoplasmic reticulum</fullName>
    </submittedName>
    <submittedName>
        <fullName evidence="9">Related to ERJ5-Type I membrane protein preserves the folding capacity of the endoplasmic reticulum</fullName>
    </submittedName>
</protein>
<accession>A0A1K0FXG3</accession>
<dbReference type="GO" id="GO:0012505">
    <property type="term" value="C:endomembrane system"/>
    <property type="evidence" value="ECO:0007669"/>
    <property type="project" value="UniProtKB-SubCell"/>
</dbReference>
<gene>
    <name evidence="10" type="ORF">UBRO2_02826</name>
    <name evidence="9" type="ORF">UBRO_00506</name>
</gene>
<evidence type="ECO:0000313" key="11">
    <source>
        <dbReference type="Proteomes" id="UP000179920"/>
    </source>
</evidence>
<feature type="signal peptide" evidence="7">
    <location>
        <begin position="1"/>
        <end position="24"/>
    </location>
</feature>
<evidence type="ECO:0000256" key="6">
    <source>
        <dbReference type="SAM" id="Phobius"/>
    </source>
</evidence>
<feature type="chain" id="PRO_5038295929" evidence="7">
    <location>
        <begin position="25"/>
        <end position="352"/>
    </location>
</feature>
<dbReference type="Gene3D" id="1.10.287.110">
    <property type="entry name" value="DnaJ domain"/>
    <property type="match status" value="1"/>
</dbReference>
<dbReference type="AlphaFoldDB" id="A0A1K0FXG3"/>
<evidence type="ECO:0000256" key="5">
    <source>
        <dbReference type="ARBA" id="ARBA00037847"/>
    </source>
</evidence>
<dbReference type="SUPFAM" id="SSF46565">
    <property type="entry name" value="Chaperone J-domain"/>
    <property type="match status" value="1"/>
</dbReference>
<dbReference type="EMBL" id="ULHB01000047">
    <property type="protein sequence ID" value="SYW79142.1"/>
    <property type="molecule type" value="Genomic_DNA"/>
</dbReference>
<dbReference type="PRINTS" id="PR00625">
    <property type="entry name" value="JDOMAIN"/>
</dbReference>
<dbReference type="Pfam" id="PF00226">
    <property type="entry name" value="DnaJ"/>
    <property type="match status" value="1"/>
</dbReference>
<feature type="domain" description="J" evidence="8">
    <location>
        <begin position="51"/>
        <end position="115"/>
    </location>
</feature>
<name>A0A1K0FXG3_9BASI</name>
<evidence type="ECO:0000256" key="2">
    <source>
        <dbReference type="ARBA" id="ARBA00022729"/>
    </source>
</evidence>
<reference evidence="11" key="1">
    <citation type="submission" date="2016-04" db="EMBL/GenBank/DDBJ databases">
        <authorList>
            <person name="Guldener U."/>
            <person name="Guldener U."/>
        </authorList>
    </citation>
    <scope>NUCLEOTIDE SEQUENCE [LARGE SCALE GENOMIC DNA]</scope>
    <source>
        <strain evidence="11">UB2112</strain>
    </source>
</reference>
<keyword evidence="12" id="KW-1185">Reference proteome</keyword>
<dbReference type="PROSITE" id="PS50076">
    <property type="entry name" value="DNAJ_2"/>
    <property type="match status" value="1"/>
</dbReference>
<evidence type="ECO:0000256" key="4">
    <source>
        <dbReference type="ARBA" id="ARBA00023136"/>
    </source>
</evidence>
<dbReference type="Proteomes" id="UP000179920">
    <property type="component" value="Chromosome II"/>
</dbReference>
<evidence type="ECO:0000259" key="8">
    <source>
        <dbReference type="PROSITE" id="PS50076"/>
    </source>
</evidence>
<proteinExistence type="predicted"/>
<dbReference type="Proteomes" id="UP000658997">
    <property type="component" value="Unassembled WGS sequence"/>
</dbReference>
<keyword evidence="4 6" id="KW-0472">Membrane</keyword>
<keyword evidence="3 6" id="KW-1133">Transmembrane helix</keyword>
<comment type="subcellular location">
    <subcellularLocation>
        <location evidence="5">Endomembrane system</location>
        <topology evidence="5">Single-pass membrane protein</topology>
    </subcellularLocation>
</comment>
<dbReference type="OrthoDB" id="413400at2759"/>
<dbReference type="PANTHER" id="PTHR44653:SF2">
    <property type="entry name" value="DNAJ HOMOLOG SUBFAMILY C MEMBER 1"/>
    <property type="match status" value="1"/>
</dbReference>
<dbReference type="CDD" id="cd06257">
    <property type="entry name" value="DnaJ"/>
    <property type="match status" value="1"/>
</dbReference>
<evidence type="ECO:0000313" key="9">
    <source>
        <dbReference type="EMBL" id="SAM70376.1"/>
    </source>
</evidence>
<sequence>MKPFRFIFMAAVLLLAIFTISTSAATNWDKDDHEIFDLQSALEKSEGKSANFYNILGIPRTSSQAEIKRAYRKKSLELHPDKNSGVAGAQQRFERLGLVYKILRDGRKDRYDHFLSKGFPKWRKNGWFYERYRPGLGAVLVGIALFTMAVEVGISKLTSGQEKAKIQRLKMSARLVAWGPRYQAILASLLYPTETTPALPPSKLALVEKKVRVPITGFPTLPAFPAPTAIKTGAADWDAQEAATRAVIANPSATSAADGAPIVECLVHEADVFLLDKFSNDWVLLSEEDAQQSQFHQTWPFRLVAALVNKVTGKHEDVLTEVEEEVEEKVEEVKAAAAGAGKKNKKAGKKDK</sequence>
<keyword evidence="2 7" id="KW-0732">Signal</keyword>
<evidence type="ECO:0000256" key="3">
    <source>
        <dbReference type="ARBA" id="ARBA00022989"/>
    </source>
</evidence>
<dbReference type="InterPro" id="IPR052606">
    <property type="entry name" value="DnaJ_domain_protein"/>
</dbReference>
<dbReference type="EMBL" id="LT558118">
    <property type="protein sequence ID" value="SAM70376.1"/>
    <property type="molecule type" value="Genomic_DNA"/>
</dbReference>
<evidence type="ECO:0000313" key="10">
    <source>
        <dbReference type="EMBL" id="SYW79142.1"/>
    </source>
</evidence>
<reference evidence="9" key="2">
    <citation type="submission" date="2016-04" db="EMBL/GenBank/DDBJ databases">
        <authorList>
            <person name="Evans L.H."/>
            <person name="Alamgir A."/>
            <person name="Owens N."/>
            <person name="Weber N.D."/>
            <person name="Virtaneva K."/>
            <person name="Barbian K."/>
            <person name="Babar A."/>
            <person name="Rosenke K."/>
        </authorList>
    </citation>
    <scope>NUCLEOTIDE SEQUENCE</scope>
    <source>
        <strain evidence="9">UB2112</strain>
    </source>
</reference>
<evidence type="ECO:0000256" key="1">
    <source>
        <dbReference type="ARBA" id="ARBA00022692"/>
    </source>
</evidence>
<keyword evidence="1 6" id="KW-0812">Transmembrane</keyword>
<dbReference type="SMART" id="SM00271">
    <property type="entry name" value="DnaJ"/>
    <property type="match status" value="1"/>
</dbReference>
<dbReference type="InterPro" id="IPR001623">
    <property type="entry name" value="DnaJ_domain"/>
</dbReference>
<dbReference type="InterPro" id="IPR036869">
    <property type="entry name" value="J_dom_sf"/>
</dbReference>
<reference evidence="10" key="3">
    <citation type="submission" date="2018-08" db="EMBL/GenBank/DDBJ databases">
        <authorList>
            <person name="Guldener U."/>
        </authorList>
    </citation>
    <scope>NUCLEOTIDE SEQUENCE</scope>
    <source>
        <strain evidence="10">UB2</strain>
    </source>
</reference>
<evidence type="ECO:0000256" key="7">
    <source>
        <dbReference type="SAM" id="SignalP"/>
    </source>
</evidence>
<evidence type="ECO:0000313" key="12">
    <source>
        <dbReference type="Proteomes" id="UP000658997"/>
    </source>
</evidence>
<feature type="transmembrane region" description="Helical" evidence="6">
    <location>
        <begin position="135"/>
        <end position="154"/>
    </location>
</feature>
<dbReference type="PANTHER" id="PTHR44653">
    <property type="entry name" value="DNAJ HOMOLOG SUBFAMILY C MEMBER 1"/>
    <property type="match status" value="1"/>
</dbReference>
<organism evidence="9 11">
    <name type="scientific">Ustilago bromivora</name>
    <dbReference type="NCBI Taxonomy" id="307758"/>
    <lineage>
        <taxon>Eukaryota</taxon>
        <taxon>Fungi</taxon>
        <taxon>Dikarya</taxon>
        <taxon>Basidiomycota</taxon>
        <taxon>Ustilaginomycotina</taxon>
        <taxon>Ustilaginomycetes</taxon>
        <taxon>Ustilaginales</taxon>
        <taxon>Ustilaginaceae</taxon>
        <taxon>Ustilago</taxon>
    </lineage>
</organism>